<dbReference type="InterPro" id="IPR052515">
    <property type="entry name" value="Gfo/Idh/MocA_Oxidoreductase"/>
</dbReference>
<evidence type="ECO:0000259" key="1">
    <source>
        <dbReference type="Pfam" id="PF01408"/>
    </source>
</evidence>
<dbReference type="InterPro" id="IPR000683">
    <property type="entry name" value="Gfo/Idh/MocA-like_OxRdtase_N"/>
</dbReference>
<dbReference type="SUPFAM" id="SSF51735">
    <property type="entry name" value="NAD(P)-binding Rossmann-fold domains"/>
    <property type="match status" value="1"/>
</dbReference>
<gene>
    <name evidence="2" type="ORF">Q664_15725</name>
</gene>
<accession>A0A084SVF3</accession>
<protein>
    <submittedName>
        <fullName evidence="2">Dehydrogenase</fullName>
    </submittedName>
</protein>
<organism evidence="2 3">
    <name type="scientific">Archangium violaceum Cb vi76</name>
    <dbReference type="NCBI Taxonomy" id="1406225"/>
    <lineage>
        <taxon>Bacteria</taxon>
        <taxon>Pseudomonadati</taxon>
        <taxon>Myxococcota</taxon>
        <taxon>Myxococcia</taxon>
        <taxon>Myxococcales</taxon>
        <taxon>Cystobacterineae</taxon>
        <taxon>Archangiaceae</taxon>
        <taxon>Archangium</taxon>
    </lineage>
</organism>
<evidence type="ECO:0000313" key="2">
    <source>
        <dbReference type="EMBL" id="KFA92438.1"/>
    </source>
</evidence>
<dbReference type="Pfam" id="PF01408">
    <property type="entry name" value="GFO_IDH_MocA"/>
    <property type="match status" value="1"/>
</dbReference>
<dbReference type="Gene3D" id="3.30.360.10">
    <property type="entry name" value="Dihydrodipicolinate Reductase, domain 2"/>
    <property type="match status" value="1"/>
</dbReference>
<dbReference type="SUPFAM" id="SSF55347">
    <property type="entry name" value="Glyceraldehyde-3-phosphate dehydrogenase-like, C-terminal domain"/>
    <property type="match status" value="1"/>
</dbReference>
<comment type="caution">
    <text evidence="2">The sequence shown here is derived from an EMBL/GenBank/DDBJ whole genome shotgun (WGS) entry which is preliminary data.</text>
</comment>
<sequence length="351" mass="38637">MIRVGLVGIGAQTKENLLPSLLQIPEIQIVAACDVSLERAEEVKGYVRDVQVFKDVATMINIMGPDALVLACPPQAHRDISLMAIERGIHVFVEKPPCFTLNELKDMIDAAARKRVVTGVGLNFRFARPVQHLRKIAASEKFGRTMHVQINHYAGKPRAPMWGLSSTLRSFLLAQTIHSIDLTTAFGKDEHVTDVHSTVQHGTDAMLARIDITFSSGRSASILTGSMFPYFEFDMKVIGDRSSMLTLDNLWNITLHDAEISSQVVGGDKRWRNAWQPGPLDSGYVRSGYFTELTGFFNAIRSGTRFEADFESMIPTYQVIEQVCAAEVQPGVVATPSSSVTGVQQRSVANG</sequence>
<feature type="domain" description="Gfo/Idh/MocA-like oxidoreductase N-terminal" evidence="1">
    <location>
        <begin position="2"/>
        <end position="121"/>
    </location>
</feature>
<reference evidence="2 3" key="1">
    <citation type="submission" date="2014-07" db="EMBL/GenBank/DDBJ databases">
        <title>Draft Genome Sequence of Gephyronic Acid Producer, Cystobacter violaceus Strain Cb vi76.</title>
        <authorList>
            <person name="Stevens D.C."/>
            <person name="Young J."/>
            <person name="Carmichael R."/>
            <person name="Tan J."/>
            <person name="Taylor R.E."/>
        </authorList>
    </citation>
    <scope>NUCLEOTIDE SEQUENCE [LARGE SCALE GENOMIC DNA]</scope>
    <source>
        <strain evidence="2 3">Cb vi76</strain>
    </source>
</reference>
<dbReference type="PANTHER" id="PTHR43249:SF1">
    <property type="entry name" value="D-GLUCOSIDE 3-DEHYDROGENASE"/>
    <property type="match status" value="1"/>
</dbReference>
<dbReference type="AlphaFoldDB" id="A0A084SVF3"/>
<dbReference type="Proteomes" id="UP000028547">
    <property type="component" value="Unassembled WGS sequence"/>
</dbReference>
<dbReference type="Gene3D" id="3.40.50.720">
    <property type="entry name" value="NAD(P)-binding Rossmann-like Domain"/>
    <property type="match status" value="1"/>
</dbReference>
<dbReference type="RefSeq" id="WP_043395128.1">
    <property type="nucleotide sequence ID" value="NZ_JPMI01000096.1"/>
</dbReference>
<dbReference type="InterPro" id="IPR036291">
    <property type="entry name" value="NAD(P)-bd_dom_sf"/>
</dbReference>
<proteinExistence type="predicted"/>
<dbReference type="PANTHER" id="PTHR43249">
    <property type="entry name" value="UDP-N-ACETYL-2-AMINO-2-DEOXY-D-GLUCURONATE OXIDASE"/>
    <property type="match status" value="1"/>
</dbReference>
<name>A0A084SVF3_9BACT</name>
<evidence type="ECO:0000313" key="3">
    <source>
        <dbReference type="Proteomes" id="UP000028547"/>
    </source>
</evidence>
<dbReference type="GO" id="GO:0000166">
    <property type="term" value="F:nucleotide binding"/>
    <property type="evidence" value="ECO:0007669"/>
    <property type="project" value="InterPro"/>
</dbReference>
<dbReference type="EMBL" id="JPMI01000096">
    <property type="protein sequence ID" value="KFA92438.1"/>
    <property type="molecule type" value="Genomic_DNA"/>
</dbReference>